<evidence type="ECO:0000313" key="3">
    <source>
        <dbReference type="Proteomes" id="UP000595140"/>
    </source>
</evidence>
<sequence>MVASRRVTRSSTANLGGGLRMTVTAPTGAGPDELDISLNDVASQNTTDLRHRIPRRRTTNVAGSQAPTQQVPTQGAGVLTQPPPNGLVRGGGMVLPGDFNSPFFQFGETSGARTPGLDPSGFWAMMRAMMLHQPMTGFHMPITMPQPAFHPDGHREVQQNVVESAELFAQHLKNLMTDSHLNPLAGGPENKELSRSQQRDNGKAPERRPNKKQANRRDKETASKRREPLKEGQGESESTTSKTEADNCLF</sequence>
<dbReference type="AlphaFoldDB" id="A0A484NBX6"/>
<evidence type="ECO:0000256" key="1">
    <source>
        <dbReference type="SAM" id="MobiDB-lite"/>
    </source>
</evidence>
<feature type="region of interest" description="Disordered" evidence="1">
    <location>
        <begin position="178"/>
        <end position="250"/>
    </location>
</feature>
<dbReference type="Proteomes" id="UP000595140">
    <property type="component" value="Unassembled WGS sequence"/>
</dbReference>
<reference evidence="2 3" key="1">
    <citation type="submission" date="2018-04" db="EMBL/GenBank/DDBJ databases">
        <authorList>
            <person name="Vogel A."/>
        </authorList>
    </citation>
    <scope>NUCLEOTIDE SEQUENCE [LARGE SCALE GENOMIC DNA]</scope>
</reference>
<feature type="compositionally biased region" description="Basic and acidic residues" evidence="1">
    <location>
        <begin position="189"/>
        <end position="208"/>
    </location>
</feature>
<proteinExistence type="predicted"/>
<dbReference type="EMBL" id="OOIL02006592">
    <property type="protein sequence ID" value="VFQ98419.1"/>
    <property type="molecule type" value="Genomic_DNA"/>
</dbReference>
<feature type="region of interest" description="Disordered" evidence="1">
    <location>
        <begin position="1"/>
        <end position="21"/>
    </location>
</feature>
<organism evidence="2 3">
    <name type="scientific">Cuscuta campestris</name>
    <dbReference type="NCBI Taxonomy" id="132261"/>
    <lineage>
        <taxon>Eukaryota</taxon>
        <taxon>Viridiplantae</taxon>
        <taxon>Streptophyta</taxon>
        <taxon>Embryophyta</taxon>
        <taxon>Tracheophyta</taxon>
        <taxon>Spermatophyta</taxon>
        <taxon>Magnoliopsida</taxon>
        <taxon>eudicotyledons</taxon>
        <taxon>Gunneridae</taxon>
        <taxon>Pentapetalae</taxon>
        <taxon>asterids</taxon>
        <taxon>lamiids</taxon>
        <taxon>Solanales</taxon>
        <taxon>Convolvulaceae</taxon>
        <taxon>Cuscuteae</taxon>
        <taxon>Cuscuta</taxon>
        <taxon>Cuscuta subgen. Grammica</taxon>
        <taxon>Cuscuta sect. Cleistogrammica</taxon>
    </lineage>
</organism>
<protein>
    <submittedName>
        <fullName evidence="2">Uncharacterized protein</fullName>
    </submittedName>
</protein>
<evidence type="ECO:0000313" key="2">
    <source>
        <dbReference type="EMBL" id="VFQ98419.1"/>
    </source>
</evidence>
<feature type="region of interest" description="Disordered" evidence="1">
    <location>
        <begin position="58"/>
        <end position="79"/>
    </location>
</feature>
<name>A0A484NBX6_9ASTE</name>
<feature type="compositionally biased region" description="Basic and acidic residues" evidence="1">
    <location>
        <begin position="215"/>
        <end position="233"/>
    </location>
</feature>
<accession>A0A484NBX6</accession>
<keyword evidence="3" id="KW-1185">Reference proteome</keyword>
<gene>
    <name evidence="2" type="ORF">CCAM_LOCUS40195</name>
</gene>
<feature type="compositionally biased region" description="Polar residues" evidence="1">
    <location>
        <begin position="59"/>
        <end position="73"/>
    </location>
</feature>